<feature type="signal peptide" evidence="6">
    <location>
        <begin position="1"/>
        <end position="17"/>
    </location>
</feature>
<evidence type="ECO:0000313" key="8">
    <source>
        <dbReference type="Proteomes" id="UP001515480"/>
    </source>
</evidence>
<comment type="subcellular location">
    <subcellularLocation>
        <location evidence="1">Plastid</location>
        <location evidence="1">Chloroplast</location>
    </subcellularLocation>
</comment>
<proteinExistence type="predicted"/>
<accession>A0AB34JVY0</accession>
<feature type="binding site" evidence="5">
    <location>
        <position position="70"/>
    </location>
    <ligand>
        <name>chlorophyll a</name>
        <dbReference type="ChEBI" id="CHEBI:58416"/>
        <label>1</label>
    </ligand>
</feature>
<keyword evidence="8" id="KW-1185">Reference proteome</keyword>
<organism evidence="7 8">
    <name type="scientific">Prymnesium parvum</name>
    <name type="common">Toxic golden alga</name>
    <dbReference type="NCBI Taxonomy" id="97485"/>
    <lineage>
        <taxon>Eukaryota</taxon>
        <taxon>Haptista</taxon>
        <taxon>Haptophyta</taxon>
        <taxon>Prymnesiophyceae</taxon>
        <taxon>Prymnesiales</taxon>
        <taxon>Prymnesiaceae</taxon>
        <taxon>Prymnesium</taxon>
    </lineage>
</organism>
<dbReference type="InterPro" id="IPR022796">
    <property type="entry name" value="Chloroa_b-bind"/>
</dbReference>
<feature type="binding site" description="axial binding residue" evidence="5">
    <location>
        <position position="75"/>
    </location>
    <ligand>
        <name>chlorophyll b</name>
        <dbReference type="ChEBI" id="CHEBI:61721"/>
        <label>1</label>
    </ligand>
    <ligandPart>
        <name>Mg</name>
        <dbReference type="ChEBI" id="CHEBI:25107"/>
    </ligandPart>
</feature>
<dbReference type="Gene3D" id="1.10.3460.10">
    <property type="entry name" value="Chlorophyll a/b binding protein domain"/>
    <property type="match status" value="1"/>
</dbReference>
<keyword evidence="4" id="KW-0934">Plastid</keyword>
<gene>
    <name evidence="7" type="ORF">AB1Y20_019956</name>
</gene>
<dbReference type="GO" id="GO:0009765">
    <property type="term" value="P:photosynthesis, light harvesting"/>
    <property type="evidence" value="ECO:0007669"/>
    <property type="project" value="InterPro"/>
</dbReference>
<keyword evidence="5" id="KW-0148">Chlorophyll</keyword>
<evidence type="ECO:0000256" key="6">
    <source>
        <dbReference type="SAM" id="SignalP"/>
    </source>
</evidence>
<dbReference type="Pfam" id="PF00504">
    <property type="entry name" value="Chloroa_b-bind"/>
    <property type="match status" value="1"/>
</dbReference>
<keyword evidence="5" id="KW-0157">Chromophore</keyword>
<dbReference type="EMBL" id="JBGBPQ010000004">
    <property type="protein sequence ID" value="KAL1525083.1"/>
    <property type="molecule type" value="Genomic_DNA"/>
</dbReference>
<protein>
    <submittedName>
        <fullName evidence="7">Uncharacterized protein</fullName>
    </submittedName>
</protein>
<evidence type="ECO:0000256" key="1">
    <source>
        <dbReference type="ARBA" id="ARBA00004229"/>
    </source>
</evidence>
<dbReference type="Proteomes" id="UP001515480">
    <property type="component" value="Unassembled WGS sequence"/>
</dbReference>
<evidence type="ECO:0000256" key="4">
    <source>
        <dbReference type="ARBA" id="ARBA00022640"/>
    </source>
</evidence>
<dbReference type="AlphaFoldDB" id="A0AB34JVY0"/>
<dbReference type="SUPFAM" id="SSF103511">
    <property type="entry name" value="Chlorophyll a-b binding protein"/>
    <property type="match status" value="1"/>
</dbReference>
<evidence type="ECO:0000256" key="3">
    <source>
        <dbReference type="ARBA" id="ARBA00022531"/>
    </source>
</evidence>
<dbReference type="GO" id="GO:0016168">
    <property type="term" value="F:chlorophyll binding"/>
    <property type="evidence" value="ECO:0007669"/>
    <property type="project" value="UniProtKB-KW"/>
</dbReference>
<feature type="chain" id="PRO_5044279153" evidence="6">
    <location>
        <begin position="18"/>
        <end position="199"/>
    </location>
</feature>
<dbReference type="InterPro" id="IPR001344">
    <property type="entry name" value="Chloro_AB-bd_pln"/>
</dbReference>
<dbReference type="PANTHER" id="PTHR21649">
    <property type="entry name" value="CHLOROPHYLL A/B BINDING PROTEIN"/>
    <property type="match status" value="1"/>
</dbReference>
<sequence length="199" mass="21506">MKSAAVVALAMLESVNAFAGVSVSAPRSAIKMSSPYEGELGVIDPTGFFDPLGLSTSISPETFEQYRTAELKHGRVAQLCVIGYIVPEFYRFPGEIAPGIAFADIPNGVAAINTIPALGWLQMVFLIGAVDYWGVLGDFSIGKPDLDADELEKRKLQELQHGRLAMIATLELLRHDSQNFVSPGFDGLDNLITGLPFLY</sequence>
<evidence type="ECO:0000256" key="2">
    <source>
        <dbReference type="ARBA" id="ARBA00022528"/>
    </source>
</evidence>
<dbReference type="GO" id="GO:0016020">
    <property type="term" value="C:membrane"/>
    <property type="evidence" value="ECO:0007669"/>
    <property type="project" value="InterPro"/>
</dbReference>
<comment type="caution">
    <text evidence="7">The sequence shown here is derived from an EMBL/GenBank/DDBJ whole genome shotgun (WGS) entry which is preliminary data.</text>
</comment>
<keyword evidence="6" id="KW-0732">Signal</keyword>
<keyword evidence="2" id="KW-0150">Chloroplast</keyword>
<name>A0AB34JVY0_PRYPA</name>
<evidence type="ECO:0000313" key="7">
    <source>
        <dbReference type="EMBL" id="KAL1525083.1"/>
    </source>
</evidence>
<feature type="binding site" evidence="5">
    <location>
        <position position="55"/>
    </location>
    <ligand>
        <name>chlorophyll a</name>
        <dbReference type="ChEBI" id="CHEBI:58416"/>
        <label>1</label>
    </ligand>
</feature>
<reference evidence="7 8" key="1">
    <citation type="journal article" date="2024" name="Science">
        <title>Giant polyketide synthase enzymes in the biosynthesis of giant marine polyether toxins.</title>
        <authorList>
            <person name="Fallon T.R."/>
            <person name="Shende V.V."/>
            <person name="Wierzbicki I.H."/>
            <person name="Pendleton A.L."/>
            <person name="Watervoot N.F."/>
            <person name="Auber R.P."/>
            <person name="Gonzalez D.J."/>
            <person name="Wisecaver J.H."/>
            <person name="Moore B.S."/>
        </authorList>
    </citation>
    <scope>NUCLEOTIDE SEQUENCE [LARGE SCALE GENOMIC DNA]</scope>
    <source>
        <strain evidence="7 8">12B1</strain>
    </source>
</reference>
<feature type="binding site" evidence="5">
    <location>
        <position position="73"/>
    </location>
    <ligand>
        <name>chlorophyll a</name>
        <dbReference type="ChEBI" id="CHEBI:58416"/>
        <label>1</label>
    </ligand>
</feature>
<dbReference type="GO" id="GO:0009507">
    <property type="term" value="C:chloroplast"/>
    <property type="evidence" value="ECO:0007669"/>
    <property type="project" value="UniProtKB-SubCell"/>
</dbReference>
<evidence type="ECO:0000256" key="5">
    <source>
        <dbReference type="PIRSR" id="PIRSR601344-1"/>
    </source>
</evidence>
<keyword evidence="3" id="KW-0602">Photosynthesis</keyword>